<dbReference type="SUPFAM" id="SSF53254">
    <property type="entry name" value="Phosphoglycerate mutase-like"/>
    <property type="match status" value="1"/>
</dbReference>
<dbReference type="Proteomes" id="UP000241769">
    <property type="component" value="Unassembled WGS sequence"/>
</dbReference>
<feature type="active site" description="Proton donor/acceptor" evidence="2">
    <location>
        <position position="96"/>
    </location>
</feature>
<dbReference type="InterPro" id="IPR051695">
    <property type="entry name" value="Phosphoglycerate_Mutase"/>
</dbReference>
<dbReference type="STRING" id="1890364.A0A2P6N0C5"/>
<sequence length="238" mass="27190">MKTFPYNIPPTDDNCYITIIRHGETEDNIRGIIQGQKDTDLNEKGFAQARLVADRIQGERVDLIISSDLKRARDTAKIIHERHPNAEFRIDPRIREKAFGPELEGRNWNDIQRMLLTSGTHFDDYGEPETQVIERLSSIYHESIDKATSSDSPLHIVFVSHGGAISRLLKWVARQSGQPVEGPKLGNTCVSRIMVKKEDGKRVGRIVERADTRHLQEDREARKLADNVDEKLEDKLTK</sequence>
<feature type="active site" description="Tele-phosphohistidine intermediate" evidence="2">
    <location>
        <position position="22"/>
    </location>
</feature>
<evidence type="ECO:0000313" key="5">
    <source>
        <dbReference type="Proteomes" id="UP000241769"/>
    </source>
</evidence>
<dbReference type="GO" id="GO:0045820">
    <property type="term" value="P:negative regulation of glycolytic process"/>
    <property type="evidence" value="ECO:0007669"/>
    <property type="project" value="TreeGrafter"/>
</dbReference>
<feature type="binding site" evidence="3">
    <location>
        <begin position="21"/>
        <end position="28"/>
    </location>
    <ligand>
        <name>substrate</name>
    </ligand>
</feature>
<comment type="caution">
    <text evidence="4">The sequence shown here is derived from an EMBL/GenBank/DDBJ whole genome shotgun (WGS) entry which is preliminary data.</text>
</comment>
<dbReference type="InterPro" id="IPR001345">
    <property type="entry name" value="PG/BPGM_mutase_AS"/>
</dbReference>
<evidence type="ECO:0008006" key="6">
    <source>
        <dbReference type="Google" id="ProtNLM"/>
    </source>
</evidence>
<evidence type="ECO:0000256" key="1">
    <source>
        <dbReference type="ARBA" id="ARBA00022801"/>
    </source>
</evidence>
<dbReference type="EMBL" id="MDYQ01000265">
    <property type="protein sequence ID" value="PRP77418.1"/>
    <property type="molecule type" value="Genomic_DNA"/>
</dbReference>
<reference evidence="4 5" key="1">
    <citation type="journal article" date="2018" name="Genome Biol. Evol.">
        <title>Multiple Roots of Fruiting Body Formation in Amoebozoa.</title>
        <authorList>
            <person name="Hillmann F."/>
            <person name="Forbes G."/>
            <person name="Novohradska S."/>
            <person name="Ferling I."/>
            <person name="Riege K."/>
            <person name="Groth M."/>
            <person name="Westermann M."/>
            <person name="Marz M."/>
            <person name="Spaller T."/>
            <person name="Winckler T."/>
            <person name="Schaap P."/>
            <person name="Glockner G."/>
        </authorList>
    </citation>
    <scope>NUCLEOTIDE SEQUENCE [LARGE SCALE GENOMIC DNA]</scope>
    <source>
        <strain evidence="4 5">Jena</strain>
    </source>
</reference>
<dbReference type="GO" id="GO:0005829">
    <property type="term" value="C:cytosol"/>
    <property type="evidence" value="ECO:0007669"/>
    <property type="project" value="TreeGrafter"/>
</dbReference>
<dbReference type="GO" id="GO:0004331">
    <property type="term" value="F:fructose-2,6-bisphosphate 2-phosphatase activity"/>
    <property type="evidence" value="ECO:0007669"/>
    <property type="project" value="TreeGrafter"/>
</dbReference>
<dbReference type="InterPro" id="IPR013078">
    <property type="entry name" value="His_Pase_superF_clade-1"/>
</dbReference>
<organism evidence="4 5">
    <name type="scientific">Planoprotostelium fungivorum</name>
    <dbReference type="NCBI Taxonomy" id="1890364"/>
    <lineage>
        <taxon>Eukaryota</taxon>
        <taxon>Amoebozoa</taxon>
        <taxon>Evosea</taxon>
        <taxon>Variosea</taxon>
        <taxon>Cavosteliida</taxon>
        <taxon>Cavosteliaceae</taxon>
        <taxon>Planoprotostelium</taxon>
    </lineage>
</organism>
<accession>A0A2P6N0C5</accession>
<dbReference type="OrthoDB" id="354304at2759"/>
<dbReference type="AlphaFoldDB" id="A0A2P6N0C5"/>
<dbReference type="Gene3D" id="3.40.50.1240">
    <property type="entry name" value="Phosphoglycerate mutase-like"/>
    <property type="match status" value="1"/>
</dbReference>
<dbReference type="GO" id="GO:0043456">
    <property type="term" value="P:regulation of pentose-phosphate shunt"/>
    <property type="evidence" value="ECO:0007669"/>
    <property type="project" value="TreeGrafter"/>
</dbReference>
<evidence type="ECO:0000256" key="3">
    <source>
        <dbReference type="PIRSR" id="PIRSR613078-2"/>
    </source>
</evidence>
<dbReference type="PANTHER" id="PTHR46517">
    <property type="entry name" value="FRUCTOSE-2,6-BISPHOSPHATASE TIGAR"/>
    <property type="match status" value="1"/>
</dbReference>
<evidence type="ECO:0000313" key="4">
    <source>
        <dbReference type="EMBL" id="PRP77418.1"/>
    </source>
</evidence>
<dbReference type="CDD" id="cd07067">
    <property type="entry name" value="HP_PGM_like"/>
    <property type="match status" value="1"/>
</dbReference>
<feature type="binding site" evidence="3">
    <location>
        <position position="71"/>
    </location>
    <ligand>
        <name>substrate</name>
    </ligand>
</feature>
<evidence type="ECO:0000256" key="2">
    <source>
        <dbReference type="PIRSR" id="PIRSR613078-1"/>
    </source>
</evidence>
<protein>
    <recommendedName>
        <fullName evidence="6">Phosphoglycerate mutase-like protein</fullName>
    </recommendedName>
</protein>
<dbReference type="InParanoid" id="A0A2P6N0C5"/>
<dbReference type="SMART" id="SM00855">
    <property type="entry name" value="PGAM"/>
    <property type="match status" value="1"/>
</dbReference>
<keyword evidence="1" id="KW-0378">Hydrolase</keyword>
<name>A0A2P6N0C5_9EUKA</name>
<gene>
    <name evidence="4" type="ORF">PROFUN_14271</name>
</gene>
<keyword evidence="5" id="KW-1185">Reference proteome</keyword>
<proteinExistence type="predicted"/>
<dbReference type="PANTHER" id="PTHR46517:SF1">
    <property type="entry name" value="FRUCTOSE-2,6-BISPHOSPHATASE TIGAR"/>
    <property type="match status" value="1"/>
</dbReference>
<dbReference type="Pfam" id="PF00300">
    <property type="entry name" value="His_Phos_1"/>
    <property type="match status" value="1"/>
</dbReference>
<dbReference type="InterPro" id="IPR029033">
    <property type="entry name" value="His_PPase_superfam"/>
</dbReference>
<dbReference type="PROSITE" id="PS00175">
    <property type="entry name" value="PG_MUTASE"/>
    <property type="match status" value="1"/>
</dbReference>